<organism evidence="1 2">
    <name type="scientific">Colletotrichum tanaceti</name>
    <dbReference type="NCBI Taxonomy" id="1306861"/>
    <lineage>
        <taxon>Eukaryota</taxon>
        <taxon>Fungi</taxon>
        <taxon>Dikarya</taxon>
        <taxon>Ascomycota</taxon>
        <taxon>Pezizomycotina</taxon>
        <taxon>Sordariomycetes</taxon>
        <taxon>Hypocreomycetidae</taxon>
        <taxon>Glomerellales</taxon>
        <taxon>Glomerellaceae</taxon>
        <taxon>Colletotrichum</taxon>
        <taxon>Colletotrichum destructivum species complex</taxon>
    </lineage>
</organism>
<reference evidence="1 2" key="1">
    <citation type="journal article" date="2019" name="PLoS ONE">
        <title>Comparative genome analysis indicates high evolutionary potential of pathogenicity genes in Colletotrichum tanaceti.</title>
        <authorList>
            <person name="Lelwala R.V."/>
            <person name="Korhonen P.K."/>
            <person name="Young N.D."/>
            <person name="Scott J.B."/>
            <person name="Ades P.A."/>
            <person name="Gasser R.B."/>
            <person name="Taylor P.W.J."/>
        </authorList>
    </citation>
    <scope>NUCLEOTIDE SEQUENCE [LARGE SCALE GENOMIC DNA]</scope>
    <source>
        <strain evidence="1">BRIP57314</strain>
    </source>
</reference>
<dbReference type="STRING" id="1306861.A0A4U6XH42"/>
<comment type="caution">
    <text evidence="1">The sequence shown here is derived from an EMBL/GenBank/DDBJ whole genome shotgun (WGS) entry which is preliminary data.</text>
</comment>
<keyword evidence="2" id="KW-1185">Reference proteome</keyword>
<dbReference type="Proteomes" id="UP000310108">
    <property type="component" value="Unassembled WGS sequence"/>
</dbReference>
<sequence>MAQVPPATLSPLVIMMFKPSTNDDLRPAPTAKPETFNPNKHLAFINDPKKLTLQDLSLPEDVGISPVGCSEPFSLFAQEAV</sequence>
<proteinExistence type="predicted"/>
<evidence type="ECO:0000313" key="1">
    <source>
        <dbReference type="EMBL" id="TKW54934.1"/>
    </source>
</evidence>
<dbReference type="AlphaFoldDB" id="A0A4U6XH42"/>
<dbReference type="EMBL" id="PJEX01000116">
    <property type="protein sequence ID" value="TKW54934.1"/>
    <property type="molecule type" value="Genomic_DNA"/>
</dbReference>
<evidence type="ECO:0000313" key="2">
    <source>
        <dbReference type="Proteomes" id="UP000310108"/>
    </source>
</evidence>
<name>A0A4U6XH42_9PEZI</name>
<protein>
    <submittedName>
        <fullName evidence="1">Uncharacterized protein</fullName>
    </submittedName>
</protein>
<gene>
    <name evidence="1" type="ORF">CTA1_5351</name>
</gene>
<accession>A0A4U6XH42</accession>